<evidence type="ECO:0000313" key="3">
    <source>
        <dbReference type="Proteomes" id="UP000274822"/>
    </source>
</evidence>
<organism evidence="2 3">
    <name type="scientific">Jimgerdemannia flammicorona</name>
    <dbReference type="NCBI Taxonomy" id="994334"/>
    <lineage>
        <taxon>Eukaryota</taxon>
        <taxon>Fungi</taxon>
        <taxon>Fungi incertae sedis</taxon>
        <taxon>Mucoromycota</taxon>
        <taxon>Mucoromycotina</taxon>
        <taxon>Endogonomycetes</taxon>
        <taxon>Endogonales</taxon>
        <taxon>Endogonaceae</taxon>
        <taxon>Jimgerdemannia</taxon>
    </lineage>
</organism>
<feature type="region of interest" description="Disordered" evidence="1">
    <location>
        <begin position="19"/>
        <end position="39"/>
    </location>
</feature>
<dbReference type="Proteomes" id="UP000274822">
    <property type="component" value="Unassembled WGS sequence"/>
</dbReference>
<gene>
    <name evidence="2" type="ORF">BC938DRAFT_481850</name>
</gene>
<name>A0A433QFA6_9FUNG</name>
<accession>A0A433QFA6</accession>
<comment type="caution">
    <text evidence="2">The sequence shown here is derived from an EMBL/GenBank/DDBJ whole genome shotgun (WGS) entry which is preliminary data.</text>
</comment>
<evidence type="ECO:0000256" key="1">
    <source>
        <dbReference type="SAM" id="MobiDB-lite"/>
    </source>
</evidence>
<protein>
    <submittedName>
        <fullName evidence="2">Uncharacterized protein</fullName>
    </submittedName>
</protein>
<dbReference type="AlphaFoldDB" id="A0A433QFA6"/>
<keyword evidence="3" id="KW-1185">Reference proteome</keyword>
<reference evidence="2 3" key="1">
    <citation type="journal article" date="2018" name="New Phytol.">
        <title>Phylogenomics of Endogonaceae and evolution of mycorrhizas within Mucoromycota.</title>
        <authorList>
            <person name="Chang Y."/>
            <person name="Desiro A."/>
            <person name="Na H."/>
            <person name="Sandor L."/>
            <person name="Lipzen A."/>
            <person name="Clum A."/>
            <person name="Barry K."/>
            <person name="Grigoriev I.V."/>
            <person name="Martin F.M."/>
            <person name="Stajich J.E."/>
            <person name="Smith M.E."/>
            <person name="Bonito G."/>
            <person name="Spatafora J.W."/>
        </authorList>
    </citation>
    <scope>NUCLEOTIDE SEQUENCE [LARGE SCALE GENOMIC DNA]</scope>
    <source>
        <strain evidence="2 3">AD002</strain>
    </source>
</reference>
<proteinExistence type="predicted"/>
<dbReference type="EMBL" id="RBNJ01006577">
    <property type="protein sequence ID" value="RUS28463.1"/>
    <property type="molecule type" value="Genomic_DNA"/>
</dbReference>
<sequence length="62" mass="7338">MTWIDEWLDVDAGSIQTHSIRNANQKRERQDMDDEQREQRMIQEQIERTRLESSGSGSKFLG</sequence>
<evidence type="ECO:0000313" key="2">
    <source>
        <dbReference type="EMBL" id="RUS28463.1"/>
    </source>
</evidence>